<dbReference type="PROSITE" id="PS50011">
    <property type="entry name" value="PROTEIN_KINASE_DOM"/>
    <property type="match status" value="1"/>
</dbReference>
<keyword evidence="2" id="KW-0723">Serine/threonine-protein kinase</keyword>
<keyword evidence="10" id="KW-1133">Transmembrane helix</keyword>
<dbReference type="InterPro" id="IPR008271">
    <property type="entry name" value="Ser/Thr_kinase_AS"/>
</dbReference>
<dbReference type="Gene3D" id="3.30.10.20">
    <property type="match status" value="2"/>
</dbReference>
<comment type="catalytic activity">
    <reaction evidence="7">
        <text>L-threonyl-[protein] + ATP = O-phospho-L-threonyl-[protein] + ADP + H(+)</text>
        <dbReference type="Rhea" id="RHEA:46608"/>
        <dbReference type="Rhea" id="RHEA-COMP:11060"/>
        <dbReference type="Rhea" id="RHEA-COMP:11605"/>
        <dbReference type="ChEBI" id="CHEBI:15378"/>
        <dbReference type="ChEBI" id="CHEBI:30013"/>
        <dbReference type="ChEBI" id="CHEBI:30616"/>
        <dbReference type="ChEBI" id="CHEBI:61977"/>
        <dbReference type="ChEBI" id="CHEBI:456216"/>
        <dbReference type="EC" id="2.7.11.1"/>
    </reaction>
</comment>
<evidence type="ECO:0000256" key="3">
    <source>
        <dbReference type="ARBA" id="ARBA00022679"/>
    </source>
</evidence>
<dbReference type="EC" id="2.7.11.1" evidence="1"/>
<feature type="transmembrane region" description="Helical" evidence="10">
    <location>
        <begin position="354"/>
        <end position="375"/>
    </location>
</feature>
<evidence type="ECO:0000256" key="5">
    <source>
        <dbReference type="ARBA" id="ARBA00022777"/>
    </source>
</evidence>
<evidence type="ECO:0000256" key="6">
    <source>
        <dbReference type="ARBA" id="ARBA00022840"/>
    </source>
</evidence>
<evidence type="ECO:0000256" key="4">
    <source>
        <dbReference type="ARBA" id="ARBA00022741"/>
    </source>
</evidence>
<evidence type="ECO:0000313" key="13">
    <source>
        <dbReference type="EMBL" id="AVM42172.1"/>
    </source>
</evidence>
<feature type="domain" description="PASTA" evidence="12">
    <location>
        <begin position="389"/>
        <end position="461"/>
    </location>
</feature>
<feature type="compositionally biased region" description="Low complexity" evidence="9">
    <location>
        <begin position="601"/>
        <end position="619"/>
    </location>
</feature>
<dbReference type="NCBIfam" id="NF033483">
    <property type="entry name" value="PknB_PASTA_kin"/>
    <property type="match status" value="1"/>
</dbReference>
<name>A0A2S0KMB4_9FIRM</name>
<keyword evidence="10" id="KW-0472">Membrane</keyword>
<comment type="catalytic activity">
    <reaction evidence="8">
        <text>L-seryl-[protein] + ATP = O-phospho-L-seryl-[protein] + ADP + H(+)</text>
        <dbReference type="Rhea" id="RHEA:17989"/>
        <dbReference type="Rhea" id="RHEA-COMP:9863"/>
        <dbReference type="Rhea" id="RHEA-COMP:11604"/>
        <dbReference type="ChEBI" id="CHEBI:15378"/>
        <dbReference type="ChEBI" id="CHEBI:29999"/>
        <dbReference type="ChEBI" id="CHEBI:30616"/>
        <dbReference type="ChEBI" id="CHEBI:83421"/>
        <dbReference type="ChEBI" id="CHEBI:456216"/>
        <dbReference type="EC" id="2.7.11.1"/>
    </reaction>
</comment>
<dbReference type="AlphaFoldDB" id="A0A2S0KMB4"/>
<evidence type="ECO:0000256" key="8">
    <source>
        <dbReference type="ARBA" id="ARBA00048679"/>
    </source>
</evidence>
<keyword evidence="6" id="KW-0067">ATP-binding</keyword>
<dbReference type="Gene3D" id="3.30.200.20">
    <property type="entry name" value="Phosphorylase Kinase, domain 1"/>
    <property type="match status" value="1"/>
</dbReference>
<gene>
    <name evidence="13" type="primary">pknB</name>
    <name evidence="13" type="ORF">C5Q98_02515</name>
</gene>
<dbReference type="PROSITE" id="PS51178">
    <property type="entry name" value="PASTA"/>
    <property type="match status" value="3"/>
</dbReference>
<evidence type="ECO:0000259" key="12">
    <source>
        <dbReference type="PROSITE" id="PS51178"/>
    </source>
</evidence>
<accession>A0A2S0KMB4</accession>
<dbReference type="PROSITE" id="PS00108">
    <property type="entry name" value="PROTEIN_KINASE_ST"/>
    <property type="match status" value="1"/>
</dbReference>
<protein>
    <recommendedName>
        <fullName evidence="1">non-specific serine/threonine protein kinase</fullName>
        <ecNumber evidence="1">2.7.11.1</ecNumber>
    </recommendedName>
</protein>
<dbReference type="PANTHER" id="PTHR43289:SF34">
    <property type="entry name" value="SERINE_THREONINE-PROTEIN KINASE YBDM-RELATED"/>
    <property type="match status" value="1"/>
</dbReference>
<reference evidence="14" key="1">
    <citation type="submission" date="2018-02" db="EMBL/GenBank/DDBJ databases">
        <authorList>
            <person name="Holder M.E."/>
            <person name="Ajami N.J."/>
            <person name="Petrosino J.F."/>
        </authorList>
    </citation>
    <scope>NUCLEOTIDE SEQUENCE [LARGE SCALE GENOMIC DNA]</scope>
    <source>
        <strain evidence="14">CCUG 47711</strain>
    </source>
</reference>
<evidence type="ECO:0000256" key="10">
    <source>
        <dbReference type="SAM" id="Phobius"/>
    </source>
</evidence>
<keyword evidence="10" id="KW-0812">Transmembrane</keyword>
<dbReference type="InterPro" id="IPR011009">
    <property type="entry name" value="Kinase-like_dom_sf"/>
</dbReference>
<keyword evidence="5 13" id="KW-0418">Kinase</keyword>
<dbReference type="FunFam" id="3.30.200.20:FF:000035">
    <property type="entry name" value="Serine/threonine protein kinase Stk1"/>
    <property type="match status" value="1"/>
</dbReference>
<feature type="domain" description="PASTA" evidence="12">
    <location>
        <begin position="529"/>
        <end position="596"/>
    </location>
</feature>
<dbReference type="GO" id="GO:0004674">
    <property type="term" value="F:protein serine/threonine kinase activity"/>
    <property type="evidence" value="ECO:0007669"/>
    <property type="project" value="UniProtKB-KW"/>
</dbReference>
<feature type="domain" description="Protein kinase" evidence="11">
    <location>
        <begin position="31"/>
        <end position="292"/>
    </location>
</feature>
<dbReference type="CDD" id="cd06577">
    <property type="entry name" value="PASTA_pknB"/>
    <property type="match status" value="3"/>
</dbReference>
<dbReference type="CDD" id="cd14014">
    <property type="entry name" value="STKc_PknB_like"/>
    <property type="match status" value="1"/>
</dbReference>
<feature type="domain" description="PASTA" evidence="12">
    <location>
        <begin position="462"/>
        <end position="528"/>
    </location>
</feature>
<evidence type="ECO:0000259" key="11">
    <source>
        <dbReference type="PROSITE" id="PS50011"/>
    </source>
</evidence>
<dbReference type="InterPro" id="IPR000719">
    <property type="entry name" value="Prot_kinase_dom"/>
</dbReference>
<feature type="region of interest" description="Disordered" evidence="9">
    <location>
        <begin position="601"/>
        <end position="663"/>
    </location>
</feature>
<keyword evidence="3" id="KW-0808">Transferase</keyword>
<keyword evidence="14" id="KW-1185">Reference proteome</keyword>
<dbReference type="SMART" id="SM00220">
    <property type="entry name" value="S_TKc"/>
    <property type="match status" value="1"/>
</dbReference>
<sequence length="663" mass="72518">MVLQITLQLLWDLFSEVYMSISVGTILNNRYKILELAGTGGMAKVYKATDLNTGEVVAIKTLKSEYNDDLEFVRRFDLEARAAASLSHPNIVNVYGVGEDNGVKYIVQEYVNGKSLKEKLEETGKMDWRLAVPIVIQIALALEHAHSQSIVHRDIKPANILITPDGVCMVTDFGIARATNSNTVSMTGGTALGSVHYFSPEQARGGAVDHRSDVYSLGILMYELLTGEVPFDGESSVAVAVKQLQEEPVKPRELESSIPQGLEDIILRCMQKNPNKRYPDSRALIDDLDMFMINPNGRYGEINSSNDTYSNYADPSAITEPQDTFNSESNSLDRVLSLENSISSRRKSRSRDTVITMLFVVIIVLLLSLAIWFIADSVKNNLSTRESAAEEIYVVEDFRNMSYDEVSQKLKAEGVNHIKVEEASEEVSSGNIISQNIAPGSEINRAGTFVKGSELILTVSKGSEFYVIPNLIGEDGAEVKNTIEKENILVMTRSQFNLSVPEGKVVEISPSPGTKVERGSRITITISKGINKGPVPDVKGRKLDSAIEYLNSIGFDTETRVPSSLKGYESSLYVVDMTPKAGTSNVTEKIVLIAGTYEEANPTTATTTEKPSETTTVETTETEKTETEASTEKPEDNTPEPTEPTEPSAEEPVDPGAPADAGN</sequence>
<dbReference type="Proteomes" id="UP000237947">
    <property type="component" value="Chromosome"/>
</dbReference>
<proteinExistence type="predicted"/>
<evidence type="ECO:0000256" key="2">
    <source>
        <dbReference type="ARBA" id="ARBA00022527"/>
    </source>
</evidence>
<dbReference type="Pfam" id="PF03793">
    <property type="entry name" value="PASTA"/>
    <property type="match status" value="3"/>
</dbReference>
<evidence type="ECO:0000256" key="1">
    <source>
        <dbReference type="ARBA" id="ARBA00012513"/>
    </source>
</evidence>
<dbReference type="Pfam" id="PF00069">
    <property type="entry name" value="Pkinase"/>
    <property type="match status" value="1"/>
</dbReference>
<feature type="compositionally biased region" description="Basic and acidic residues" evidence="9">
    <location>
        <begin position="621"/>
        <end position="636"/>
    </location>
</feature>
<keyword evidence="4" id="KW-0547">Nucleotide-binding</keyword>
<dbReference type="FunFam" id="1.10.510.10:FF:000021">
    <property type="entry name" value="Serine/threonine protein kinase"/>
    <property type="match status" value="1"/>
</dbReference>
<dbReference type="GO" id="GO:0005524">
    <property type="term" value="F:ATP binding"/>
    <property type="evidence" value="ECO:0007669"/>
    <property type="project" value="UniProtKB-KW"/>
</dbReference>
<dbReference type="EMBL" id="CP027226">
    <property type="protein sequence ID" value="AVM42172.1"/>
    <property type="molecule type" value="Genomic_DNA"/>
</dbReference>
<evidence type="ECO:0000256" key="9">
    <source>
        <dbReference type="SAM" id="MobiDB-lite"/>
    </source>
</evidence>
<evidence type="ECO:0000256" key="7">
    <source>
        <dbReference type="ARBA" id="ARBA00047899"/>
    </source>
</evidence>
<organism evidence="13 14">
    <name type="scientific">Fastidiosipila sanguinis</name>
    <dbReference type="NCBI Taxonomy" id="236753"/>
    <lineage>
        <taxon>Bacteria</taxon>
        <taxon>Bacillati</taxon>
        <taxon>Bacillota</taxon>
        <taxon>Clostridia</taxon>
        <taxon>Eubacteriales</taxon>
        <taxon>Oscillospiraceae</taxon>
        <taxon>Fastidiosipila</taxon>
    </lineage>
</organism>
<evidence type="ECO:0000313" key="14">
    <source>
        <dbReference type="Proteomes" id="UP000237947"/>
    </source>
</evidence>
<dbReference type="InterPro" id="IPR005543">
    <property type="entry name" value="PASTA_dom"/>
</dbReference>
<dbReference type="PANTHER" id="PTHR43289">
    <property type="entry name" value="MITOGEN-ACTIVATED PROTEIN KINASE KINASE KINASE 20-RELATED"/>
    <property type="match status" value="1"/>
</dbReference>
<dbReference type="SMART" id="SM00740">
    <property type="entry name" value="PASTA"/>
    <property type="match status" value="3"/>
</dbReference>
<dbReference type="KEGG" id="fsa:C5Q98_02515"/>
<dbReference type="SUPFAM" id="SSF56112">
    <property type="entry name" value="Protein kinase-like (PK-like)"/>
    <property type="match status" value="1"/>
</dbReference>
<dbReference type="Gene3D" id="1.10.510.10">
    <property type="entry name" value="Transferase(Phosphotransferase) domain 1"/>
    <property type="match status" value="1"/>
</dbReference>